<keyword evidence="7 8" id="KW-0472">Membrane</keyword>
<feature type="transmembrane region" description="Helical" evidence="8">
    <location>
        <begin position="12"/>
        <end position="32"/>
    </location>
</feature>
<evidence type="ECO:0000256" key="2">
    <source>
        <dbReference type="ARBA" id="ARBA00022475"/>
    </source>
</evidence>
<keyword evidence="6 8" id="KW-1133">Transmembrane helix</keyword>
<feature type="transmembrane region" description="Helical" evidence="8">
    <location>
        <begin position="261"/>
        <end position="282"/>
    </location>
</feature>
<dbReference type="EMBL" id="JBHRYR010000002">
    <property type="protein sequence ID" value="MFC3851972.1"/>
    <property type="molecule type" value="Genomic_DNA"/>
</dbReference>
<protein>
    <submittedName>
        <fullName evidence="9">Exosortase/archaeosortase family protein</fullName>
    </submittedName>
</protein>
<keyword evidence="4 8" id="KW-0812">Transmembrane</keyword>
<dbReference type="InterPro" id="IPR026392">
    <property type="entry name" value="Exo/Archaeosortase_dom"/>
</dbReference>
<reference evidence="10" key="1">
    <citation type="journal article" date="2019" name="Int. J. Syst. Evol. Microbiol.">
        <title>The Global Catalogue of Microorganisms (GCM) 10K type strain sequencing project: providing services to taxonomists for standard genome sequencing and annotation.</title>
        <authorList>
            <consortium name="The Broad Institute Genomics Platform"/>
            <consortium name="The Broad Institute Genome Sequencing Center for Infectious Disease"/>
            <person name="Wu L."/>
            <person name="Ma J."/>
        </authorList>
    </citation>
    <scope>NUCLEOTIDE SEQUENCE [LARGE SCALE GENOMIC DNA]</scope>
    <source>
        <strain evidence="10">IBRC 10765</strain>
    </source>
</reference>
<keyword evidence="2" id="KW-1003">Cell membrane</keyword>
<dbReference type="InterPro" id="IPR019127">
    <property type="entry name" value="Exosortase"/>
</dbReference>
<dbReference type="RefSeq" id="WP_380693573.1">
    <property type="nucleotide sequence ID" value="NZ_JBHRYR010000002.1"/>
</dbReference>
<evidence type="ECO:0000313" key="10">
    <source>
        <dbReference type="Proteomes" id="UP001595617"/>
    </source>
</evidence>
<keyword evidence="3" id="KW-0645">Protease</keyword>
<comment type="caution">
    <text evidence="9">The sequence shown here is derived from an EMBL/GenBank/DDBJ whole genome shotgun (WGS) entry which is preliminary data.</text>
</comment>
<evidence type="ECO:0000256" key="3">
    <source>
        <dbReference type="ARBA" id="ARBA00022670"/>
    </source>
</evidence>
<sequence>MTVRKALHNIPLYGPYFVATVLCVVVMAPTWRSLWQQWLGFEQVLSHGLPSFLLFCAMLVIRPPGAASTRQPNATGTRQHTHFWLAVVALTATLSVWTLFRWVQIDTLAFFMLPVGLAALIAVLSGWSALWTALPHLFLLSLALPFWADVIDPLIAMASVVVNLWVGLFGMTALIEGSTIHLPWGSLVIADGCSGIRYLAIALVLGTLVAMLNGYRWPSWLITLTVAAGLALLMNWIRITALVVIGYQSQMTSSLMHDHELFGWLLFAAVCLPALYFAPAYRLRPTASAPVTTMSLRGICIALGLGVLILALSLLGQRERTPLNAWTLEHPIVGTTARSLPLPLDWPSQLTETHYSLANGTVLASLAQFQRPTRQEKMVPFMGNLYDARRWQARRDWQPQASTETAIAPLRLYRDTQSARQVLWTYWYQIGPFTTVDYRVAKLLQIPALLVGDERFVLVSLQARCFTLDCQAEAQRMDQALAQVVLK</sequence>
<dbReference type="Proteomes" id="UP001595617">
    <property type="component" value="Unassembled WGS sequence"/>
</dbReference>
<evidence type="ECO:0000256" key="6">
    <source>
        <dbReference type="ARBA" id="ARBA00022989"/>
    </source>
</evidence>
<evidence type="ECO:0000256" key="4">
    <source>
        <dbReference type="ARBA" id="ARBA00022692"/>
    </source>
</evidence>
<feature type="transmembrane region" description="Helical" evidence="8">
    <location>
        <begin position="82"/>
        <end position="102"/>
    </location>
</feature>
<evidence type="ECO:0000256" key="1">
    <source>
        <dbReference type="ARBA" id="ARBA00004651"/>
    </source>
</evidence>
<evidence type="ECO:0000256" key="5">
    <source>
        <dbReference type="ARBA" id="ARBA00022801"/>
    </source>
</evidence>
<feature type="transmembrane region" description="Helical" evidence="8">
    <location>
        <begin position="44"/>
        <end position="61"/>
    </location>
</feature>
<dbReference type="Pfam" id="PF09721">
    <property type="entry name" value="Exosortase_EpsH"/>
    <property type="match status" value="1"/>
</dbReference>
<keyword evidence="5" id="KW-0378">Hydrolase</keyword>
<feature type="transmembrane region" description="Helical" evidence="8">
    <location>
        <begin position="196"/>
        <end position="215"/>
    </location>
</feature>
<feature type="transmembrane region" description="Helical" evidence="8">
    <location>
        <begin position="129"/>
        <end position="148"/>
    </location>
</feature>
<comment type="subcellular location">
    <subcellularLocation>
        <location evidence="1">Cell membrane</location>
        <topology evidence="1">Multi-pass membrane protein</topology>
    </subcellularLocation>
</comment>
<organism evidence="9 10">
    <name type="scientific">Saccharospirillum mangrovi</name>
    <dbReference type="NCBI Taxonomy" id="2161747"/>
    <lineage>
        <taxon>Bacteria</taxon>
        <taxon>Pseudomonadati</taxon>
        <taxon>Pseudomonadota</taxon>
        <taxon>Gammaproteobacteria</taxon>
        <taxon>Oceanospirillales</taxon>
        <taxon>Saccharospirillaceae</taxon>
        <taxon>Saccharospirillum</taxon>
    </lineage>
</organism>
<evidence type="ECO:0000313" key="9">
    <source>
        <dbReference type="EMBL" id="MFC3851972.1"/>
    </source>
</evidence>
<accession>A0ABV7ZX50</accession>
<dbReference type="NCBIfam" id="TIGR04178">
    <property type="entry name" value="exo_archaeo"/>
    <property type="match status" value="1"/>
</dbReference>
<keyword evidence="10" id="KW-1185">Reference proteome</keyword>
<feature type="transmembrane region" description="Helical" evidence="8">
    <location>
        <begin position="221"/>
        <end position="249"/>
    </location>
</feature>
<feature type="transmembrane region" description="Helical" evidence="8">
    <location>
        <begin position="154"/>
        <end position="175"/>
    </location>
</feature>
<evidence type="ECO:0000256" key="7">
    <source>
        <dbReference type="ARBA" id="ARBA00023136"/>
    </source>
</evidence>
<proteinExistence type="predicted"/>
<feature type="transmembrane region" description="Helical" evidence="8">
    <location>
        <begin position="294"/>
        <end position="315"/>
    </location>
</feature>
<evidence type="ECO:0000256" key="8">
    <source>
        <dbReference type="SAM" id="Phobius"/>
    </source>
</evidence>
<name>A0ABV7ZX50_9GAMM</name>
<gene>
    <name evidence="9" type="ORF">ACFOOG_03910</name>
</gene>